<comment type="similarity">
    <text evidence="1 4">Belongs to the VPS51 family.</text>
</comment>
<dbReference type="OMA" id="DIICERG"/>
<evidence type="ECO:0000256" key="3">
    <source>
        <dbReference type="ARBA" id="ARBA00022448"/>
    </source>
</evidence>
<dbReference type="GO" id="GO:0007041">
    <property type="term" value="P:lysosomal transport"/>
    <property type="evidence" value="ECO:0000318"/>
    <property type="project" value="GO_Central"/>
</dbReference>
<dbReference type="GO" id="GO:0042147">
    <property type="term" value="P:retrograde transport, endosome to Golgi"/>
    <property type="evidence" value="ECO:0000318"/>
    <property type="project" value="GO_Central"/>
</dbReference>
<evidence type="ECO:0000313" key="8">
    <source>
        <dbReference type="Proteomes" id="UP000007110"/>
    </source>
</evidence>
<dbReference type="GeneID" id="582737"/>
<reference evidence="8" key="1">
    <citation type="submission" date="2015-02" db="EMBL/GenBank/DDBJ databases">
        <title>Genome sequencing for Strongylocentrotus purpuratus.</title>
        <authorList>
            <person name="Murali S."/>
            <person name="Liu Y."/>
            <person name="Vee V."/>
            <person name="English A."/>
            <person name="Wang M."/>
            <person name="Skinner E."/>
            <person name="Han Y."/>
            <person name="Muzny D.M."/>
            <person name="Worley K.C."/>
            <person name="Gibbs R.A."/>
        </authorList>
    </citation>
    <scope>NUCLEOTIDE SEQUENCE</scope>
</reference>
<dbReference type="GO" id="GO:1990745">
    <property type="term" value="C:EARP complex"/>
    <property type="evidence" value="ECO:0000318"/>
    <property type="project" value="GO_Central"/>
</dbReference>
<sequence length="802" mass="91479">MSEGSAEGGAAKSRRKHGMLKMYYGLDDQQEKPANMNPTDINGAYFNPEVYLTMIMKEKRLNDLIDKEAEMVKQIRSLDSDMQTLVYENYNKFISATDTIRKMKTDFKKMEEEMDRLATNMDTIADFSEKISSTLQERRAQITKLSGVHSLLKKLQFLFELPARLNKCISMKAYSQAVRYYSKARVVLLQYQHMPSFHGIHRDCNEIVNELRLKLREQFGNKESDAKQLAECVDLLLQLKEPPDELCDEFLSHARRKLDESLREMSSHVKTGRERTASSPEEDEDGNHGNKEHESERPAEKIMRSLPMDILEFVDSSCNGFLESICLVIASYKELFVNRQAGDSQEEEELEQVAHAKLGQFVDSRMQQYFTCIQDRIQAEKSSVENSLLVRALDRFFRRLQAVHRLLPDLKILQRGADIVAAAAKERAQYYGDGLKKHFAECITDIRQTLCAPRMVGKQSAPNLAELVNVTSSSVIDQVKLVLTSLKSFLGQDITFAQTLFFATKYPTKTVREGLLVDFLRHIFQTCTNLCEGGGEKGSAPHTLILILSRLLVDFETTHIIQLLGTCNAQFLIEDSRGLTQTSTLCLEAKDAAQLLLNHYVQAQGLQISQMLRKSVDTRDWLNTIEPRNVRAVMKRVVEDITAIDSNVGSLYEEGTRKAHSSDSSKKTFQSFSVSRQQRTQRSYTPSTTFDTSLMSNIQKLFSERIEIFSSVEFSKVSVVTGIIKISLKTFLECVRLRTFGRYGLQQIQVDTHYLNLYLWRFVSDEKLVHFLLDEIVGSAVHRCLDATLMESSIVEVICERG</sequence>
<evidence type="ECO:0000259" key="6">
    <source>
        <dbReference type="Pfam" id="PF15469"/>
    </source>
</evidence>
<comment type="subunit">
    <text evidence="4">Component of the Golgi-associated retrograde protein (GARP) complex.</text>
</comment>
<dbReference type="OrthoDB" id="203678at2759"/>
<dbReference type="Pfam" id="PF15469">
    <property type="entry name" value="Sec5"/>
    <property type="match status" value="1"/>
</dbReference>
<dbReference type="GO" id="GO:0000938">
    <property type="term" value="C:GARP complex"/>
    <property type="evidence" value="ECO:0000318"/>
    <property type="project" value="GO_Central"/>
</dbReference>
<evidence type="ECO:0000256" key="5">
    <source>
        <dbReference type="SAM" id="MobiDB-lite"/>
    </source>
</evidence>
<feature type="region of interest" description="Disordered" evidence="5">
    <location>
        <begin position="655"/>
        <end position="687"/>
    </location>
</feature>
<reference evidence="7" key="2">
    <citation type="submission" date="2021-01" db="UniProtKB">
        <authorList>
            <consortium name="EnsemblMetazoa"/>
        </authorList>
    </citation>
    <scope>IDENTIFICATION</scope>
</reference>
<dbReference type="Proteomes" id="UP000007110">
    <property type="component" value="Unassembled WGS sequence"/>
</dbReference>
<dbReference type="GO" id="GO:0015031">
    <property type="term" value="P:protein transport"/>
    <property type="evidence" value="ECO:0007669"/>
    <property type="project" value="UniProtKB-UniRule"/>
</dbReference>
<evidence type="ECO:0000256" key="1">
    <source>
        <dbReference type="ARBA" id="ARBA00006080"/>
    </source>
</evidence>
<dbReference type="GO" id="GO:0007030">
    <property type="term" value="P:Golgi organization"/>
    <property type="evidence" value="ECO:0000318"/>
    <property type="project" value="GO_Central"/>
</dbReference>
<dbReference type="PANTHER" id="PTHR15954:SF4">
    <property type="entry name" value="VACUOLAR PROTEIN SORTING-ASSOCIATED PROTEIN 51 HOMOLOG"/>
    <property type="match status" value="1"/>
</dbReference>
<keyword evidence="8" id="KW-1185">Reference proteome</keyword>
<dbReference type="InParanoid" id="A0A7M7NYG4"/>
<dbReference type="RefSeq" id="XP_030841152.1">
    <property type="nucleotide sequence ID" value="XM_030985292.1"/>
</dbReference>
<keyword evidence="4" id="KW-0653">Protein transport</keyword>
<dbReference type="FunCoup" id="A0A7M7NYG4">
    <property type="interactions" value="1306"/>
</dbReference>
<feature type="region of interest" description="Disordered" evidence="5">
    <location>
        <begin position="262"/>
        <end position="299"/>
    </location>
</feature>
<accession>A0A7M7NYG4</accession>
<dbReference type="AlphaFoldDB" id="A0A7M7NYG4"/>
<dbReference type="InterPro" id="IPR039481">
    <property type="entry name" value="EXOC2/Sec5_N_dom"/>
</dbReference>
<dbReference type="PANTHER" id="PTHR15954">
    <property type="entry name" value="VACUOLAR PROTEIN SORTING-ASSOCIATED PROTEIN 51 HOMOLOG"/>
    <property type="match status" value="1"/>
</dbReference>
<proteinExistence type="inferred from homology"/>
<protein>
    <recommendedName>
        <fullName evidence="2 4">Vacuolar protein sorting-associated protein 51 homolog</fullName>
    </recommendedName>
</protein>
<evidence type="ECO:0000256" key="2">
    <source>
        <dbReference type="ARBA" id="ARBA00016122"/>
    </source>
</evidence>
<dbReference type="EnsemblMetazoa" id="XM_030985292">
    <property type="protein sequence ID" value="XP_030841152"/>
    <property type="gene ID" value="LOC582737"/>
</dbReference>
<comment type="subcellular location">
    <subcellularLocation>
        <location evidence="4">Golgi apparatus</location>
        <location evidence="4">trans-Golgi network</location>
    </subcellularLocation>
</comment>
<evidence type="ECO:0000313" key="7">
    <source>
        <dbReference type="EnsemblMetazoa" id="XP_030841152"/>
    </source>
</evidence>
<dbReference type="GO" id="GO:0016020">
    <property type="term" value="C:membrane"/>
    <property type="evidence" value="ECO:0000318"/>
    <property type="project" value="GO_Central"/>
</dbReference>
<dbReference type="InterPro" id="IPR014812">
    <property type="entry name" value="Vps51"/>
</dbReference>
<feature type="compositionally biased region" description="Polar residues" evidence="5">
    <location>
        <begin position="667"/>
        <end position="687"/>
    </location>
</feature>
<comment type="function">
    <text evidence="4">Acts as component of the GARP complex that is involved in retrograde transport from early and late endosomes to the trans-Golgi network (TGN).</text>
</comment>
<keyword evidence="4" id="KW-0333">Golgi apparatus</keyword>
<dbReference type="GO" id="GO:0048193">
    <property type="term" value="P:Golgi vesicle transport"/>
    <property type="evidence" value="ECO:0000318"/>
    <property type="project" value="GO_Central"/>
</dbReference>
<feature type="compositionally biased region" description="Basic and acidic residues" evidence="5">
    <location>
        <begin position="286"/>
        <end position="299"/>
    </location>
</feature>
<feature type="domain" description="Exocyst complex component EXOC2/Sec5 N-terminal" evidence="6">
    <location>
        <begin position="36"/>
        <end position="447"/>
    </location>
</feature>
<organism evidence="7 8">
    <name type="scientific">Strongylocentrotus purpuratus</name>
    <name type="common">Purple sea urchin</name>
    <dbReference type="NCBI Taxonomy" id="7668"/>
    <lineage>
        <taxon>Eukaryota</taxon>
        <taxon>Metazoa</taxon>
        <taxon>Echinodermata</taxon>
        <taxon>Eleutherozoa</taxon>
        <taxon>Echinozoa</taxon>
        <taxon>Echinoidea</taxon>
        <taxon>Euechinoidea</taxon>
        <taxon>Echinacea</taxon>
        <taxon>Camarodonta</taxon>
        <taxon>Echinidea</taxon>
        <taxon>Strongylocentrotidae</taxon>
        <taxon>Strongylocentrotus</taxon>
    </lineage>
</organism>
<keyword evidence="3 4" id="KW-0813">Transport</keyword>
<dbReference type="GO" id="GO:0005829">
    <property type="term" value="C:cytosol"/>
    <property type="evidence" value="ECO:0007669"/>
    <property type="project" value="GOC"/>
</dbReference>
<keyword evidence="4" id="KW-0445">Lipid transport</keyword>
<dbReference type="CTD" id="738"/>
<dbReference type="GO" id="GO:0006869">
    <property type="term" value="P:lipid transport"/>
    <property type="evidence" value="ECO:0007669"/>
    <property type="project" value="UniProtKB-UniRule"/>
</dbReference>
<dbReference type="KEGG" id="spu:582737"/>
<evidence type="ECO:0000256" key="4">
    <source>
        <dbReference type="RuleBase" id="RU368010"/>
    </source>
</evidence>
<name>A0A7M7NYG4_STRPU</name>
<feature type="compositionally biased region" description="Basic and acidic residues" evidence="5">
    <location>
        <begin position="262"/>
        <end position="276"/>
    </location>
</feature>
<feature type="compositionally biased region" description="Basic and acidic residues" evidence="5">
    <location>
        <begin position="655"/>
        <end position="666"/>
    </location>
</feature>
<dbReference type="GO" id="GO:0032456">
    <property type="term" value="P:endocytic recycling"/>
    <property type="evidence" value="ECO:0000318"/>
    <property type="project" value="GO_Central"/>
</dbReference>